<dbReference type="EMBL" id="AP025637">
    <property type="protein sequence ID" value="BDG70838.1"/>
    <property type="molecule type" value="Genomic_DNA"/>
</dbReference>
<evidence type="ECO:0000313" key="2">
    <source>
        <dbReference type="Proteomes" id="UP000831327"/>
    </source>
</evidence>
<keyword evidence="2" id="KW-1185">Reference proteome</keyword>
<name>A0ABM7XZB6_9PROT</name>
<reference evidence="1 2" key="1">
    <citation type="journal article" date="2016" name="Microbes Environ.">
        <title>Phylogenetically diverse aerobic anoxygenic phototrophic bacteria isolated from epilithic biofilms in Tama river, Japan.</title>
        <authorList>
            <person name="Hirose S."/>
            <person name="Matsuura K."/>
            <person name="Haruta S."/>
        </authorList>
    </citation>
    <scope>NUCLEOTIDE SEQUENCE [LARGE SCALE GENOMIC DNA]</scope>
    <source>
        <strain evidence="1 2">S08</strain>
    </source>
</reference>
<dbReference type="PIRSF" id="PIRSF010372">
    <property type="entry name" value="PaiB"/>
    <property type="match status" value="1"/>
</dbReference>
<protein>
    <submittedName>
        <fullName evidence="1">Transcriptional regulator</fullName>
    </submittedName>
</protein>
<dbReference type="Proteomes" id="UP000831327">
    <property type="component" value="Chromosome"/>
</dbReference>
<dbReference type="InterPro" id="IPR007396">
    <property type="entry name" value="TR_PAI2-type"/>
</dbReference>
<dbReference type="PANTHER" id="PTHR35802">
    <property type="entry name" value="PROTEASE SYNTHASE AND SPORULATION PROTEIN PAI 2"/>
    <property type="match status" value="1"/>
</dbReference>
<dbReference type="PANTHER" id="PTHR35802:SF1">
    <property type="entry name" value="PROTEASE SYNTHASE AND SPORULATION PROTEIN PAI 2"/>
    <property type="match status" value="1"/>
</dbReference>
<evidence type="ECO:0000313" key="1">
    <source>
        <dbReference type="EMBL" id="BDG70838.1"/>
    </source>
</evidence>
<proteinExistence type="predicted"/>
<sequence length="214" mass="22474">MYTPAAFREDDPAILHAVMRAARLALLVSAAPDGGAPEATHLPLLIDPDQGPHGTIVGHLAKANPQWRSLAAGAAARAIFPGPEAYVSPSNYASKAEHGRVVPTWNYVAVHAIGPVEVIEDAARLHALVSRLTDHHETPRAQPWAVGDAPEPFIAGQLKGIVGIVLRIETLIGKRKLSQNRSAADRDGVARGLAASDDAADRALAQAMAAEPSD</sequence>
<dbReference type="InterPro" id="IPR012349">
    <property type="entry name" value="Split_barrel_FMN-bd"/>
</dbReference>
<dbReference type="Gene3D" id="2.30.110.10">
    <property type="entry name" value="Electron Transport, Fmn-binding Protein, Chain A"/>
    <property type="match status" value="1"/>
</dbReference>
<dbReference type="SUPFAM" id="SSF50475">
    <property type="entry name" value="FMN-binding split barrel"/>
    <property type="match status" value="1"/>
</dbReference>
<gene>
    <name evidence="1" type="ORF">Rmf_07670</name>
</gene>
<dbReference type="Pfam" id="PF04299">
    <property type="entry name" value="FMN_bind_2"/>
    <property type="match status" value="1"/>
</dbReference>
<dbReference type="RefSeq" id="WP_244458150.1">
    <property type="nucleotide sequence ID" value="NZ_AP025637.1"/>
</dbReference>
<organism evidence="1 2">
    <name type="scientific">Roseomonas fluvialis</name>
    <dbReference type="NCBI Taxonomy" id="1750527"/>
    <lineage>
        <taxon>Bacteria</taxon>
        <taxon>Pseudomonadati</taxon>
        <taxon>Pseudomonadota</taxon>
        <taxon>Alphaproteobacteria</taxon>
        <taxon>Acetobacterales</taxon>
        <taxon>Roseomonadaceae</taxon>
        <taxon>Roseomonas</taxon>
    </lineage>
</organism>
<accession>A0ABM7XZB6</accession>